<feature type="region of interest" description="Disordered" evidence="1">
    <location>
        <begin position="139"/>
        <end position="158"/>
    </location>
</feature>
<reference evidence="2 3" key="1">
    <citation type="submission" date="2016-08" db="EMBL/GenBank/DDBJ databases">
        <title>Complete Genome Sequence Of The Indigo Reducing Clostridium isatidis DSM15098.</title>
        <authorList>
            <person name="Little G.T."/>
            <person name="Minton N.P."/>
        </authorList>
    </citation>
    <scope>NUCLEOTIDE SEQUENCE [LARGE SCALE GENOMIC DNA]</scope>
    <source>
        <strain evidence="2 3">DSM 15098</strain>
    </source>
</reference>
<name>A0A343JDY2_9CLOT</name>
<gene>
    <name evidence="2" type="ORF">BEN51_09670</name>
</gene>
<evidence type="ECO:0000313" key="2">
    <source>
        <dbReference type="EMBL" id="ASW43740.1"/>
    </source>
</evidence>
<evidence type="ECO:0000313" key="3">
    <source>
        <dbReference type="Proteomes" id="UP000264883"/>
    </source>
</evidence>
<dbReference type="KEGG" id="cia:BEN51_09670"/>
<dbReference type="EMBL" id="CP016786">
    <property type="protein sequence ID" value="ASW43740.1"/>
    <property type="molecule type" value="Genomic_DNA"/>
</dbReference>
<dbReference type="RefSeq" id="WP_207652766.1">
    <property type="nucleotide sequence ID" value="NZ_CP016786.1"/>
</dbReference>
<proteinExistence type="predicted"/>
<dbReference type="AlphaFoldDB" id="A0A343JDY2"/>
<evidence type="ECO:0000256" key="1">
    <source>
        <dbReference type="SAM" id="MobiDB-lite"/>
    </source>
</evidence>
<protein>
    <submittedName>
        <fullName evidence="2">Uncharacterized protein</fullName>
    </submittedName>
</protein>
<sequence>MEMINMLLQGLMGSGMPNMNGGIPNMAFGNQMSGQAGGNPLFNMLLSSMIGGNQMSGNQMNGNQMGGNSMNGNLNLGNLMGSLMGNGQMGNNPMQNNPMAGQNMMNNPLSFLMNGMGGMNGGNLLSSLGPLLNMFMGGMNTPNNQQSKKSSSKRKSATVDMDKLMSMLTSSGIDYTNTNNSINNDLRSLAMYLNAMNNGKRK</sequence>
<keyword evidence="3" id="KW-1185">Reference proteome</keyword>
<accession>A0A343JDY2</accession>
<organism evidence="2 3">
    <name type="scientific">Clostridium isatidis</name>
    <dbReference type="NCBI Taxonomy" id="182773"/>
    <lineage>
        <taxon>Bacteria</taxon>
        <taxon>Bacillati</taxon>
        <taxon>Bacillota</taxon>
        <taxon>Clostridia</taxon>
        <taxon>Eubacteriales</taxon>
        <taxon>Clostridiaceae</taxon>
        <taxon>Clostridium</taxon>
    </lineage>
</organism>
<dbReference type="Proteomes" id="UP000264883">
    <property type="component" value="Chromosome"/>
</dbReference>